<organism evidence="7 8">
    <name type="scientific">Candida orthopsilosis (strain 90-125)</name>
    <name type="common">Yeast</name>
    <dbReference type="NCBI Taxonomy" id="1136231"/>
    <lineage>
        <taxon>Eukaryota</taxon>
        <taxon>Fungi</taxon>
        <taxon>Dikarya</taxon>
        <taxon>Ascomycota</taxon>
        <taxon>Saccharomycotina</taxon>
        <taxon>Pichiomycetes</taxon>
        <taxon>Debaryomycetaceae</taxon>
        <taxon>Candida/Lodderomyces clade</taxon>
        <taxon>Candida</taxon>
    </lineage>
</organism>
<dbReference type="InterPro" id="IPR015381">
    <property type="entry name" value="XLF-like_N"/>
</dbReference>
<protein>
    <recommendedName>
        <fullName evidence="6">XLF-like N-terminal domain-containing protein</fullName>
    </recommendedName>
</protein>
<gene>
    <name evidence="7" type="ORF">CORT_0H01100</name>
</gene>
<dbReference type="RefSeq" id="XP_003871351.1">
    <property type="nucleotide sequence ID" value="XM_003871302.1"/>
</dbReference>
<evidence type="ECO:0000313" key="7">
    <source>
        <dbReference type="EMBL" id="CCG25226.1"/>
    </source>
</evidence>
<dbReference type="KEGG" id="cot:CORT_0H01100"/>
<dbReference type="GeneID" id="14542472"/>
<dbReference type="InterPro" id="IPR038051">
    <property type="entry name" value="XRCC4-like_N_sf"/>
</dbReference>
<feature type="compositionally biased region" description="Polar residues" evidence="5">
    <location>
        <begin position="237"/>
        <end position="253"/>
    </location>
</feature>
<dbReference type="HOGENOM" id="CLU_076947_0_0_1"/>
<dbReference type="GO" id="GO:0005634">
    <property type="term" value="C:nucleus"/>
    <property type="evidence" value="ECO:0007669"/>
    <property type="project" value="UniProtKB-SubCell"/>
</dbReference>
<reference evidence="7 8" key="1">
    <citation type="journal article" date="2012" name="PLoS ONE">
        <title>Sequence and analysis of the genome of the pathogenic yeast Candida orthopsilosis.</title>
        <authorList>
            <person name="Riccombeni A."/>
            <person name="Vidanes G."/>
            <person name="Proux-Wera E."/>
            <person name="Wolfe K.H."/>
            <person name="Butler G."/>
        </authorList>
    </citation>
    <scope>NUCLEOTIDE SEQUENCE [LARGE SCALE GENOMIC DNA]</scope>
    <source>
        <strain evidence="7 8">Co 90-125</strain>
    </source>
</reference>
<sequence length="283" mass="33140">MYDLPTQWHFKTIDFLQPSDCIYGIAYDSNQLTCEFYLTNFEKAWTEELGRQSISKRASDLGIDELTEEKLVLLLETLVRNIPEKVQFQVGSDIIAQLDLDFSWRFELKDQPPEMTIQFLSKFNFQQFMNNSYLQYKIRQLKSILNAKESYAKFLELNFKQTHGEELIKQYKRNNKGVIHLITDFDSKKWEAEVKVEYMKQRKLNPEDLVKRDIENAVATTWISYCEDKPKPKTNKLRSSQSMDTTASNTNKRSPIGMLISPAKRSHSKSPSPKESPKRKKLG</sequence>
<dbReference type="AlphaFoldDB" id="H8XAX8"/>
<name>H8XAX8_CANO9</name>
<dbReference type="OrthoDB" id="4025958at2759"/>
<dbReference type="EMBL" id="HE681726">
    <property type="protein sequence ID" value="CCG25226.1"/>
    <property type="molecule type" value="Genomic_DNA"/>
</dbReference>
<dbReference type="Proteomes" id="UP000005018">
    <property type="component" value="Chromosome 8"/>
</dbReference>
<evidence type="ECO:0000256" key="4">
    <source>
        <dbReference type="ARBA" id="ARBA00023242"/>
    </source>
</evidence>
<evidence type="ECO:0000259" key="6">
    <source>
        <dbReference type="Pfam" id="PF09302"/>
    </source>
</evidence>
<dbReference type="GO" id="GO:0006303">
    <property type="term" value="P:double-strand break repair via nonhomologous end joining"/>
    <property type="evidence" value="ECO:0007669"/>
    <property type="project" value="UniProtKB-ARBA"/>
</dbReference>
<evidence type="ECO:0000256" key="3">
    <source>
        <dbReference type="ARBA" id="ARBA00023204"/>
    </source>
</evidence>
<evidence type="ECO:0000313" key="8">
    <source>
        <dbReference type="Proteomes" id="UP000005018"/>
    </source>
</evidence>
<proteinExistence type="predicted"/>
<keyword evidence="4" id="KW-0539">Nucleus</keyword>
<dbReference type="eggNOG" id="ENOG502RQ6Z">
    <property type="taxonomic scope" value="Eukaryota"/>
</dbReference>
<keyword evidence="3" id="KW-0234">DNA repair</keyword>
<feature type="domain" description="XLF-like N-terminal" evidence="6">
    <location>
        <begin position="17"/>
        <end position="109"/>
    </location>
</feature>
<accession>H8XAX8</accession>
<keyword evidence="2" id="KW-0227">DNA damage</keyword>
<evidence type="ECO:0000256" key="1">
    <source>
        <dbReference type="ARBA" id="ARBA00004123"/>
    </source>
</evidence>
<dbReference type="Gene3D" id="2.170.210.10">
    <property type="entry name" value="DNA double-strand break repair and VJ recombination XRCC4, N-terminal"/>
    <property type="match status" value="1"/>
</dbReference>
<keyword evidence="8" id="KW-1185">Reference proteome</keyword>
<comment type="subcellular location">
    <subcellularLocation>
        <location evidence="1">Nucleus</location>
    </subcellularLocation>
</comment>
<dbReference type="Pfam" id="PF09302">
    <property type="entry name" value="XLF"/>
    <property type="match status" value="1"/>
</dbReference>
<evidence type="ECO:0000256" key="5">
    <source>
        <dbReference type="SAM" id="MobiDB-lite"/>
    </source>
</evidence>
<feature type="region of interest" description="Disordered" evidence="5">
    <location>
        <begin position="230"/>
        <end position="283"/>
    </location>
</feature>
<evidence type="ECO:0000256" key="2">
    <source>
        <dbReference type="ARBA" id="ARBA00022763"/>
    </source>
</evidence>